<dbReference type="NCBIfam" id="NF002378">
    <property type="entry name" value="PRK01372.1"/>
    <property type="match status" value="1"/>
</dbReference>
<dbReference type="InterPro" id="IPR011127">
    <property type="entry name" value="Dala_Dala_lig_N"/>
</dbReference>
<dbReference type="InterPro" id="IPR016185">
    <property type="entry name" value="PreATP-grasp_dom_sf"/>
</dbReference>
<sequence length="332" mass="35196">MKVTVLAGGVSAEREVSLNSATCVAQALEKGGHQATVLDPGAGWSVIDPAAAPKESSRANSGLPGPEGVAVIKGGDLVINVLHGGQGEDGTLQAVLELLEVPYAGSRPAACAAAMDKVMAKRLFAAADVPTPDYLALSGDRKDGWRTRLEPFLKKIGYPVIVKPAGEGSTVGLTKAGDFDQALAAVELAAGLSAQVLVEEFIEGRELTVGVLDSEALPVLEVVVPGGFYDYEAKYRSHENRYICPAEIEQPVAERARRLALAAFEVLGLQDFARIDFRLDPRGGLWCLEANNQPGMTDSSLLPKAARVIGLDLTGLLERIIKNVQARYSRNR</sequence>
<dbReference type="SMART" id="SM01209">
    <property type="entry name" value="GARS_A"/>
    <property type="match status" value="1"/>
</dbReference>
<dbReference type="EMBL" id="MFIX01000169">
    <property type="protein sequence ID" value="OGG02847.1"/>
    <property type="molecule type" value="Genomic_DNA"/>
</dbReference>
<keyword evidence="9 10" id="KW-0961">Cell wall biogenesis/degradation</keyword>
<protein>
    <recommendedName>
        <fullName evidence="10">D-alanine--D-alanine ligase</fullName>
        <ecNumber evidence="10">6.3.2.4</ecNumber>
    </recommendedName>
    <alternativeName>
        <fullName evidence="10">D-Ala-D-Ala ligase</fullName>
    </alternativeName>
    <alternativeName>
        <fullName evidence="10">D-alanylalanine synthetase</fullName>
    </alternativeName>
</protein>
<evidence type="ECO:0000259" key="14">
    <source>
        <dbReference type="PROSITE" id="PS50975"/>
    </source>
</evidence>
<dbReference type="Pfam" id="PF01820">
    <property type="entry name" value="Dala_Dala_lig_N"/>
    <property type="match status" value="1"/>
</dbReference>
<gene>
    <name evidence="10" type="primary">ddl</name>
    <name evidence="15" type="ORF">A3F83_06655</name>
</gene>
<comment type="function">
    <text evidence="10">Cell wall formation.</text>
</comment>
<evidence type="ECO:0000256" key="11">
    <source>
        <dbReference type="PIRSR" id="PIRSR039102-1"/>
    </source>
</evidence>
<dbReference type="PROSITE" id="PS00843">
    <property type="entry name" value="DALA_DALA_LIGASE_1"/>
    <property type="match status" value="1"/>
</dbReference>
<dbReference type="GO" id="GO:0009252">
    <property type="term" value="P:peptidoglycan biosynthetic process"/>
    <property type="evidence" value="ECO:0007669"/>
    <property type="project" value="UniProtKB-UniRule"/>
</dbReference>
<feature type="active site" evidence="11">
    <location>
        <position position="13"/>
    </location>
</feature>
<keyword evidence="7 10" id="KW-0133">Cell shape</keyword>
<dbReference type="HAMAP" id="MF_00047">
    <property type="entry name" value="Dala_Dala_lig"/>
    <property type="match status" value="1"/>
</dbReference>
<keyword evidence="6 13" id="KW-0067">ATP-binding</keyword>
<evidence type="ECO:0000256" key="7">
    <source>
        <dbReference type="ARBA" id="ARBA00022960"/>
    </source>
</evidence>
<reference evidence="15 16" key="1">
    <citation type="journal article" date="2016" name="Nat. Commun.">
        <title>Thousands of microbial genomes shed light on interconnected biogeochemical processes in an aquifer system.</title>
        <authorList>
            <person name="Anantharaman K."/>
            <person name="Brown C.T."/>
            <person name="Hug L.A."/>
            <person name="Sharon I."/>
            <person name="Castelle C.J."/>
            <person name="Probst A.J."/>
            <person name="Thomas B.C."/>
            <person name="Singh A."/>
            <person name="Wilkins M.J."/>
            <person name="Karaoz U."/>
            <person name="Brodie E.L."/>
            <person name="Williams K.H."/>
            <person name="Hubbard S.S."/>
            <person name="Banfield J.F."/>
        </authorList>
    </citation>
    <scope>NUCLEOTIDE SEQUENCE [LARGE SCALE GENOMIC DNA]</scope>
</reference>
<evidence type="ECO:0000256" key="12">
    <source>
        <dbReference type="PIRSR" id="PIRSR039102-3"/>
    </source>
</evidence>
<evidence type="ECO:0000256" key="6">
    <source>
        <dbReference type="ARBA" id="ARBA00022840"/>
    </source>
</evidence>
<feature type="active site" evidence="11">
    <location>
        <position position="300"/>
    </location>
</feature>
<feature type="active site" evidence="11">
    <location>
        <position position="169"/>
    </location>
</feature>
<accession>A0A1F5YS95</accession>
<dbReference type="Pfam" id="PF07478">
    <property type="entry name" value="Dala_Dala_lig_C"/>
    <property type="match status" value="1"/>
</dbReference>
<keyword evidence="12" id="KW-0479">Metal-binding</keyword>
<dbReference type="InterPro" id="IPR011761">
    <property type="entry name" value="ATP-grasp"/>
</dbReference>
<evidence type="ECO:0000256" key="3">
    <source>
        <dbReference type="ARBA" id="ARBA00022490"/>
    </source>
</evidence>
<evidence type="ECO:0000313" key="15">
    <source>
        <dbReference type="EMBL" id="OGG02847.1"/>
    </source>
</evidence>
<comment type="similarity">
    <text evidence="2 10">Belongs to the D-alanine--D-alanine ligase family.</text>
</comment>
<comment type="catalytic activity">
    <reaction evidence="10">
        <text>2 D-alanine + ATP = D-alanyl-D-alanine + ADP + phosphate + H(+)</text>
        <dbReference type="Rhea" id="RHEA:11224"/>
        <dbReference type="ChEBI" id="CHEBI:15378"/>
        <dbReference type="ChEBI" id="CHEBI:30616"/>
        <dbReference type="ChEBI" id="CHEBI:43474"/>
        <dbReference type="ChEBI" id="CHEBI:57416"/>
        <dbReference type="ChEBI" id="CHEBI:57822"/>
        <dbReference type="ChEBI" id="CHEBI:456216"/>
        <dbReference type="EC" id="6.3.2.4"/>
    </reaction>
</comment>
<keyword evidence="12" id="KW-0464">Manganese</keyword>
<evidence type="ECO:0000256" key="10">
    <source>
        <dbReference type="HAMAP-Rule" id="MF_00047"/>
    </source>
</evidence>
<dbReference type="InterPro" id="IPR005905">
    <property type="entry name" value="D_ala_D_ala"/>
</dbReference>
<dbReference type="Gene3D" id="3.40.50.20">
    <property type="match status" value="1"/>
</dbReference>
<dbReference type="PIRSF" id="PIRSF039102">
    <property type="entry name" value="Ddl/VanB"/>
    <property type="match status" value="1"/>
</dbReference>
<dbReference type="SUPFAM" id="SSF56059">
    <property type="entry name" value="Glutathione synthetase ATP-binding domain-like"/>
    <property type="match status" value="1"/>
</dbReference>
<evidence type="ECO:0000256" key="8">
    <source>
        <dbReference type="ARBA" id="ARBA00022984"/>
    </source>
</evidence>
<dbReference type="Gene3D" id="3.30.470.20">
    <property type="entry name" value="ATP-grasp fold, B domain"/>
    <property type="match status" value="1"/>
</dbReference>
<evidence type="ECO:0000256" key="5">
    <source>
        <dbReference type="ARBA" id="ARBA00022741"/>
    </source>
</evidence>
<dbReference type="InterPro" id="IPR013815">
    <property type="entry name" value="ATP_grasp_subdomain_1"/>
</dbReference>
<dbReference type="UniPathway" id="UPA00219"/>
<comment type="subcellular location">
    <subcellularLocation>
        <location evidence="1 10">Cytoplasm</location>
    </subcellularLocation>
</comment>
<dbReference type="GO" id="GO:0008716">
    <property type="term" value="F:D-alanine-D-alanine ligase activity"/>
    <property type="evidence" value="ECO:0007669"/>
    <property type="project" value="UniProtKB-UniRule"/>
</dbReference>
<dbReference type="Proteomes" id="UP000179129">
    <property type="component" value="Unassembled WGS sequence"/>
</dbReference>
<evidence type="ECO:0000256" key="1">
    <source>
        <dbReference type="ARBA" id="ARBA00004496"/>
    </source>
</evidence>
<dbReference type="PANTHER" id="PTHR23132:SF23">
    <property type="entry name" value="D-ALANINE--D-ALANINE LIGASE B"/>
    <property type="match status" value="1"/>
</dbReference>
<dbReference type="GO" id="GO:0005524">
    <property type="term" value="F:ATP binding"/>
    <property type="evidence" value="ECO:0007669"/>
    <property type="project" value="UniProtKB-UniRule"/>
</dbReference>
<dbReference type="NCBIfam" id="TIGR01205">
    <property type="entry name" value="D_ala_D_alaTIGR"/>
    <property type="match status" value="1"/>
</dbReference>
<dbReference type="InterPro" id="IPR000291">
    <property type="entry name" value="D-Ala_lig_Van_CS"/>
</dbReference>
<feature type="binding site" evidence="12">
    <location>
        <position position="289"/>
    </location>
    <ligand>
        <name>Mg(2+)</name>
        <dbReference type="ChEBI" id="CHEBI:18420"/>
        <label>2</label>
    </ligand>
</feature>
<evidence type="ECO:0000256" key="4">
    <source>
        <dbReference type="ARBA" id="ARBA00022598"/>
    </source>
</evidence>
<dbReference type="GO" id="GO:0005737">
    <property type="term" value="C:cytoplasm"/>
    <property type="evidence" value="ECO:0007669"/>
    <property type="project" value="UniProtKB-SubCell"/>
</dbReference>
<dbReference type="GO" id="GO:0046872">
    <property type="term" value="F:metal ion binding"/>
    <property type="evidence" value="ECO:0007669"/>
    <property type="project" value="UniProtKB-KW"/>
</dbReference>
<keyword evidence="5 13" id="KW-0547">Nucleotide-binding</keyword>
<comment type="caution">
    <text evidence="15">The sequence shown here is derived from an EMBL/GenBank/DDBJ whole genome shotgun (WGS) entry which is preliminary data.</text>
</comment>
<dbReference type="PANTHER" id="PTHR23132">
    <property type="entry name" value="D-ALANINE--D-ALANINE LIGASE"/>
    <property type="match status" value="1"/>
</dbReference>
<dbReference type="PROSITE" id="PS50975">
    <property type="entry name" value="ATP_GRASP"/>
    <property type="match status" value="1"/>
</dbReference>
<dbReference type="AlphaFoldDB" id="A0A1F5YS95"/>
<evidence type="ECO:0000256" key="9">
    <source>
        <dbReference type="ARBA" id="ARBA00023316"/>
    </source>
</evidence>
<keyword evidence="8 10" id="KW-0573">Peptidoglycan synthesis</keyword>
<dbReference type="SUPFAM" id="SSF52440">
    <property type="entry name" value="PreATP-grasp domain"/>
    <property type="match status" value="1"/>
</dbReference>
<evidence type="ECO:0000256" key="2">
    <source>
        <dbReference type="ARBA" id="ARBA00010871"/>
    </source>
</evidence>
<dbReference type="GO" id="GO:0008360">
    <property type="term" value="P:regulation of cell shape"/>
    <property type="evidence" value="ECO:0007669"/>
    <property type="project" value="UniProtKB-KW"/>
</dbReference>
<dbReference type="GO" id="GO:0071555">
    <property type="term" value="P:cell wall organization"/>
    <property type="evidence" value="ECO:0007669"/>
    <property type="project" value="UniProtKB-KW"/>
</dbReference>
<dbReference type="InterPro" id="IPR011095">
    <property type="entry name" value="Dala_Dala_lig_C"/>
</dbReference>
<dbReference type="Gene3D" id="3.30.1490.20">
    <property type="entry name" value="ATP-grasp fold, A domain"/>
    <property type="match status" value="1"/>
</dbReference>
<feature type="binding site" evidence="12">
    <location>
        <position position="291"/>
    </location>
    <ligand>
        <name>Mg(2+)</name>
        <dbReference type="ChEBI" id="CHEBI:18420"/>
        <label>2</label>
    </ligand>
</feature>
<evidence type="ECO:0000313" key="16">
    <source>
        <dbReference type="Proteomes" id="UP000179129"/>
    </source>
</evidence>
<keyword evidence="4 10" id="KW-0436">Ligase</keyword>
<comment type="cofactor">
    <cofactor evidence="12">
        <name>Mg(2+)</name>
        <dbReference type="ChEBI" id="CHEBI:18420"/>
    </cofactor>
    <cofactor evidence="12">
        <name>Mn(2+)</name>
        <dbReference type="ChEBI" id="CHEBI:29035"/>
    </cofactor>
    <text evidence="12">Binds 2 magnesium or manganese ions per subunit.</text>
</comment>
<feature type="binding site" evidence="12">
    <location>
        <position position="276"/>
    </location>
    <ligand>
        <name>Mg(2+)</name>
        <dbReference type="ChEBI" id="CHEBI:18420"/>
        <label>1</label>
    </ligand>
</feature>
<feature type="binding site" evidence="12">
    <location>
        <position position="289"/>
    </location>
    <ligand>
        <name>Mg(2+)</name>
        <dbReference type="ChEBI" id="CHEBI:18420"/>
        <label>1</label>
    </ligand>
</feature>
<keyword evidence="12" id="KW-0460">Magnesium</keyword>
<dbReference type="STRING" id="1817867.A3F83_06655"/>
<comment type="pathway">
    <text evidence="10">Cell wall biogenesis; peptidoglycan biosynthesis.</text>
</comment>
<dbReference type="EC" id="6.3.2.4" evidence="10"/>
<proteinExistence type="inferred from homology"/>
<keyword evidence="3 10" id="KW-0963">Cytoplasm</keyword>
<evidence type="ECO:0000256" key="13">
    <source>
        <dbReference type="PROSITE-ProRule" id="PRU00409"/>
    </source>
</evidence>
<name>A0A1F5YS95_9BACT</name>
<organism evidence="15 16">
    <name type="scientific">Candidatus Glassbacteria bacterium RIFCSPLOWO2_12_FULL_58_11</name>
    <dbReference type="NCBI Taxonomy" id="1817867"/>
    <lineage>
        <taxon>Bacteria</taxon>
        <taxon>Candidatus Glassiibacteriota</taxon>
    </lineage>
</organism>
<feature type="domain" description="ATP-grasp" evidence="14">
    <location>
        <begin position="121"/>
        <end position="322"/>
    </location>
</feature>